<evidence type="ECO:0000256" key="4">
    <source>
        <dbReference type="ARBA" id="ARBA00022801"/>
    </source>
</evidence>
<dbReference type="GO" id="GO:0004630">
    <property type="term" value="F:phospholipase D activity"/>
    <property type="evidence" value="ECO:0007669"/>
    <property type="project" value="UniProtKB-EC"/>
</dbReference>
<comment type="catalytic activity">
    <reaction evidence="1">
        <text>a 1,2-diacyl-sn-glycero-3-phosphocholine + H2O = a 1,2-diacyl-sn-glycero-3-phosphate + choline + H(+)</text>
        <dbReference type="Rhea" id="RHEA:14445"/>
        <dbReference type="ChEBI" id="CHEBI:15354"/>
        <dbReference type="ChEBI" id="CHEBI:15377"/>
        <dbReference type="ChEBI" id="CHEBI:15378"/>
        <dbReference type="ChEBI" id="CHEBI:57643"/>
        <dbReference type="ChEBI" id="CHEBI:58608"/>
        <dbReference type="EC" id="3.1.4.4"/>
    </reaction>
</comment>
<evidence type="ECO:0000313" key="8">
    <source>
        <dbReference type="EMBL" id="BCJ64778.1"/>
    </source>
</evidence>
<dbReference type="AlphaFoldDB" id="A0A810MZG8"/>
<keyword evidence="5" id="KW-0442">Lipid degradation</keyword>
<accession>A0A810MZG8</accession>
<evidence type="ECO:0000256" key="3">
    <source>
        <dbReference type="ARBA" id="ARBA00012027"/>
    </source>
</evidence>
<dbReference type="GO" id="GO:0016891">
    <property type="term" value="F:RNA endonuclease activity producing 5'-phosphomonoesters, hydrolytic mechanism"/>
    <property type="evidence" value="ECO:0007669"/>
    <property type="project" value="TreeGrafter"/>
</dbReference>
<evidence type="ECO:0000259" key="7">
    <source>
        <dbReference type="PROSITE" id="PS50035"/>
    </source>
</evidence>
<dbReference type="RefSeq" id="WP_212823606.1">
    <property type="nucleotide sequence ID" value="NZ_AP023359.1"/>
</dbReference>
<comment type="similarity">
    <text evidence="2">Belongs to the phospholipase D family.</text>
</comment>
<evidence type="ECO:0000256" key="5">
    <source>
        <dbReference type="ARBA" id="ARBA00022963"/>
    </source>
</evidence>
<evidence type="ECO:0000313" key="9">
    <source>
        <dbReference type="Proteomes" id="UP000680866"/>
    </source>
</evidence>
<proteinExistence type="inferred from homology"/>
<dbReference type="InterPro" id="IPR025202">
    <property type="entry name" value="PLD-like_dom"/>
</dbReference>
<dbReference type="Pfam" id="PF13091">
    <property type="entry name" value="PLDc_2"/>
    <property type="match status" value="2"/>
</dbReference>
<keyword evidence="9" id="KW-1185">Reference proteome</keyword>
<evidence type="ECO:0000256" key="6">
    <source>
        <dbReference type="ARBA" id="ARBA00023098"/>
    </source>
</evidence>
<evidence type="ECO:0000256" key="2">
    <source>
        <dbReference type="ARBA" id="ARBA00008664"/>
    </source>
</evidence>
<name>A0A810MZG8_9ACTN</name>
<dbReference type="SUPFAM" id="SSF56024">
    <property type="entry name" value="Phospholipase D/nuclease"/>
    <property type="match status" value="2"/>
</dbReference>
<dbReference type="InterPro" id="IPR051406">
    <property type="entry name" value="PLD_domain"/>
</dbReference>
<dbReference type="EMBL" id="AP023359">
    <property type="protein sequence ID" value="BCJ64778.1"/>
    <property type="molecule type" value="Genomic_DNA"/>
</dbReference>
<evidence type="ECO:0000256" key="1">
    <source>
        <dbReference type="ARBA" id="ARBA00000798"/>
    </source>
</evidence>
<reference evidence="8" key="1">
    <citation type="submission" date="2020-08" db="EMBL/GenBank/DDBJ databases">
        <title>Whole genome shotgun sequence of Polymorphospora rubra NBRC 101157.</title>
        <authorList>
            <person name="Komaki H."/>
            <person name="Tamura T."/>
        </authorList>
    </citation>
    <scope>NUCLEOTIDE SEQUENCE</scope>
    <source>
        <strain evidence="8">NBRC 101157</strain>
    </source>
</reference>
<dbReference type="Proteomes" id="UP000680866">
    <property type="component" value="Chromosome"/>
</dbReference>
<dbReference type="EC" id="3.1.4.4" evidence="3"/>
<organism evidence="8 9">
    <name type="scientific">Polymorphospora rubra</name>
    <dbReference type="NCBI Taxonomy" id="338584"/>
    <lineage>
        <taxon>Bacteria</taxon>
        <taxon>Bacillati</taxon>
        <taxon>Actinomycetota</taxon>
        <taxon>Actinomycetes</taxon>
        <taxon>Micromonosporales</taxon>
        <taxon>Micromonosporaceae</taxon>
        <taxon>Polymorphospora</taxon>
    </lineage>
</organism>
<dbReference type="PANTHER" id="PTHR43856:SF1">
    <property type="entry name" value="MITOCHONDRIAL CARDIOLIPIN HYDROLASE"/>
    <property type="match status" value="1"/>
</dbReference>
<gene>
    <name evidence="8" type="ORF">Prubr_17990</name>
</gene>
<keyword evidence="6" id="KW-0443">Lipid metabolism</keyword>
<dbReference type="Gene3D" id="3.30.870.10">
    <property type="entry name" value="Endonuclease Chain A"/>
    <property type="match status" value="2"/>
</dbReference>
<keyword evidence="4" id="KW-0378">Hydrolase</keyword>
<dbReference type="GO" id="GO:0016042">
    <property type="term" value="P:lipid catabolic process"/>
    <property type="evidence" value="ECO:0007669"/>
    <property type="project" value="UniProtKB-KW"/>
</dbReference>
<dbReference type="GO" id="GO:0006793">
    <property type="term" value="P:phosphorus metabolic process"/>
    <property type="evidence" value="ECO:0007669"/>
    <property type="project" value="UniProtKB-ARBA"/>
</dbReference>
<dbReference type="PANTHER" id="PTHR43856">
    <property type="entry name" value="CARDIOLIPIN HYDROLASE"/>
    <property type="match status" value="1"/>
</dbReference>
<dbReference type="KEGG" id="pry:Prubr_17990"/>
<dbReference type="InterPro" id="IPR001736">
    <property type="entry name" value="PLipase_D/transphosphatidylase"/>
</dbReference>
<dbReference type="PROSITE" id="PS50035">
    <property type="entry name" value="PLD"/>
    <property type="match status" value="1"/>
</dbReference>
<feature type="domain" description="PLD phosphodiesterase" evidence="7">
    <location>
        <begin position="162"/>
        <end position="184"/>
    </location>
</feature>
<dbReference type="SMART" id="SM00155">
    <property type="entry name" value="PLDc"/>
    <property type="match status" value="2"/>
</dbReference>
<sequence length="516" mass="56295">MTDAPAAPAGPSADDVIDLGALPVTGAYFLARPEVPTRTPFLAAPGPATADGTDPAYRHCWTYAGGGSTIRRELVGMLDGARRKVFVASFFLGDAEVRAALCRAAERLRGGVYVISALDDRSLNRAINEVDDQQPVDKQTEQKRFEELTRQGIWVRGYEGCHAKFAVVDDQVALVSSANLTTHALDVTGENGVVVRAAADVATLARLFARLWQGARWEMPPGDDPVVSGRTATSRAVRVDAPKPGATGPVWTFDDEHHIQEAIEELIDSAREELLLATFSLDSMTANPRLLLDPLRVAVDRGVRVSMLLRGRNNMSTHRADATALAELGVRLRPCRLNHAKGVIADRKRGALFSANFDARHGLTNGVEVGMRLDGTPSLDEAIRYFEQAMRECDLEFVRETTVRALTRLASPVCKPWPLPERLTVAGTDSDWQAMRRATADGGPALYSVDSDGQHLIQVGVQRWTLTPEADGGHRLTRATRERRIPTAAAQLDDWLSSRMSNRTRRGICPATLVRA</sequence>
<protein>
    <recommendedName>
        <fullName evidence="3">phospholipase D</fullName>
        <ecNumber evidence="3">3.1.4.4</ecNumber>
    </recommendedName>
</protein>